<gene>
    <name evidence="4" type="ORF">ACFQU8_12165</name>
</gene>
<evidence type="ECO:0000259" key="3">
    <source>
        <dbReference type="SMART" id="SM00909"/>
    </source>
</evidence>
<dbReference type="RefSeq" id="WP_382360591.1">
    <property type="nucleotide sequence ID" value="NZ_JBHTGR010000057.1"/>
</dbReference>
<accession>A0ABW2V0Y8</accession>
<dbReference type="Proteomes" id="UP001596620">
    <property type="component" value="Unassembled WGS sequence"/>
</dbReference>
<feature type="compositionally biased region" description="Acidic residues" evidence="1">
    <location>
        <begin position="29"/>
        <end position="42"/>
    </location>
</feature>
<feature type="signal peptide" evidence="2">
    <location>
        <begin position="1"/>
        <end position="24"/>
    </location>
</feature>
<feature type="chain" id="PRO_5045654197" evidence="2">
    <location>
        <begin position="25"/>
        <end position="370"/>
    </location>
</feature>
<feature type="domain" description="GerMN" evidence="3">
    <location>
        <begin position="108"/>
        <end position="199"/>
    </location>
</feature>
<dbReference type="EMBL" id="JBHTGR010000057">
    <property type="protein sequence ID" value="MFC7747943.1"/>
    <property type="molecule type" value="Genomic_DNA"/>
</dbReference>
<reference evidence="5" key="1">
    <citation type="journal article" date="2019" name="Int. J. Syst. Evol. Microbiol.">
        <title>The Global Catalogue of Microorganisms (GCM) 10K type strain sequencing project: providing services to taxonomists for standard genome sequencing and annotation.</title>
        <authorList>
            <consortium name="The Broad Institute Genomics Platform"/>
            <consortium name="The Broad Institute Genome Sequencing Center for Infectious Disease"/>
            <person name="Wu L."/>
            <person name="Ma J."/>
        </authorList>
    </citation>
    <scope>NUCLEOTIDE SEQUENCE [LARGE SCALE GENOMIC DNA]</scope>
    <source>
        <strain evidence="5">JCM 30234</strain>
    </source>
</reference>
<proteinExistence type="predicted"/>
<dbReference type="PROSITE" id="PS51257">
    <property type="entry name" value="PROKAR_LIPOPROTEIN"/>
    <property type="match status" value="1"/>
</dbReference>
<dbReference type="SMART" id="SM00909">
    <property type="entry name" value="Germane"/>
    <property type="match status" value="2"/>
</dbReference>
<evidence type="ECO:0000256" key="2">
    <source>
        <dbReference type="SAM" id="SignalP"/>
    </source>
</evidence>
<keyword evidence="2" id="KW-0732">Signal</keyword>
<sequence>MLKRTLLPLSLAVLMMIILTGCFQGEQSLDNEEMDPPPDAEATDDKKEKTDEGESDENKDGEGKEKKSENQDNKTSETVERQLYLFDANGMVAPQKLEIPEPDSKAVAEQSLEYLVKDGPVTSLLPNGFEAVLPAGTEILGLNLEENGTMIVDVSKEFENYKAEDELEVLEAMTYTLTQYDTVDEMKLRIDGNPQESMPVDGTPIADGYSRANGINLVQNGTVDLLGSESVTLYYPSAQGDNKYFVPVTEHINVDSDHVYESAVQALMQGPAMDTNLQHVFNQSVELTSHPELDDDGVLEMVFNQEVLEDNDDAIISNDVMGTLVRTLTQDKEIEAIDVKVEDVETLFNENGKAYTEPVTVQSFTGIEKL</sequence>
<name>A0ABW2V0Y8_9BACI</name>
<feature type="domain" description="GerMN" evidence="3">
    <location>
        <begin position="260"/>
        <end position="348"/>
    </location>
</feature>
<protein>
    <submittedName>
        <fullName evidence="4">GerMN domain-containing protein</fullName>
    </submittedName>
</protein>
<organism evidence="4 5">
    <name type="scientific">Lentibacillus kimchii</name>
    <dbReference type="NCBI Taxonomy" id="1542911"/>
    <lineage>
        <taxon>Bacteria</taxon>
        <taxon>Bacillati</taxon>
        <taxon>Bacillota</taxon>
        <taxon>Bacilli</taxon>
        <taxon>Bacillales</taxon>
        <taxon>Bacillaceae</taxon>
        <taxon>Lentibacillus</taxon>
    </lineage>
</organism>
<dbReference type="InterPro" id="IPR019606">
    <property type="entry name" value="GerMN"/>
</dbReference>
<keyword evidence="5" id="KW-1185">Reference proteome</keyword>
<feature type="region of interest" description="Disordered" evidence="1">
    <location>
        <begin position="28"/>
        <end position="78"/>
    </location>
</feature>
<comment type="caution">
    <text evidence="4">The sequence shown here is derived from an EMBL/GenBank/DDBJ whole genome shotgun (WGS) entry which is preliminary data.</text>
</comment>
<evidence type="ECO:0000313" key="5">
    <source>
        <dbReference type="Proteomes" id="UP001596620"/>
    </source>
</evidence>
<evidence type="ECO:0000313" key="4">
    <source>
        <dbReference type="EMBL" id="MFC7747943.1"/>
    </source>
</evidence>
<feature type="compositionally biased region" description="Basic and acidic residues" evidence="1">
    <location>
        <begin position="43"/>
        <end position="78"/>
    </location>
</feature>
<dbReference type="Pfam" id="PF10646">
    <property type="entry name" value="Germane"/>
    <property type="match status" value="2"/>
</dbReference>
<evidence type="ECO:0000256" key="1">
    <source>
        <dbReference type="SAM" id="MobiDB-lite"/>
    </source>
</evidence>